<dbReference type="Proteomes" id="UP000734854">
    <property type="component" value="Unassembled WGS sequence"/>
</dbReference>
<evidence type="ECO:0000313" key="2">
    <source>
        <dbReference type="EMBL" id="KAG6480934.1"/>
    </source>
</evidence>
<dbReference type="AlphaFoldDB" id="A0A8J5KGZ1"/>
<evidence type="ECO:0000256" key="1">
    <source>
        <dbReference type="SAM" id="MobiDB-lite"/>
    </source>
</evidence>
<sequence>MAIEESKDLEMMAVEELMGSLEAYEQKILKKSEGRILEKAFQAKLLFKKCELFRECPQRGRASTWRERGGRTSNSNWHTQNQNDGNEDNQKDMEEAMVEAKVKVVDKVETLDGGSAGRFDPEPSGRRRNGNMGSSPPQAGPAWRVGPTRLMEGVGGARSPRGSGSDPRTFSWLRDAWSRRRSSELYVRYTGEHESRVVNDIEAEV</sequence>
<keyword evidence="3" id="KW-1185">Reference proteome</keyword>
<proteinExistence type="predicted"/>
<feature type="compositionally biased region" description="Polar residues" evidence="1">
    <location>
        <begin position="71"/>
        <end position="84"/>
    </location>
</feature>
<accession>A0A8J5KGZ1</accession>
<feature type="compositionally biased region" description="Basic and acidic residues" evidence="1">
    <location>
        <begin position="58"/>
        <end position="70"/>
    </location>
</feature>
<dbReference type="EMBL" id="JACMSC010000016">
    <property type="protein sequence ID" value="KAG6480934.1"/>
    <property type="molecule type" value="Genomic_DNA"/>
</dbReference>
<reference evidence="2 3" key="1">
    <citation type="submission" date="2020-08" db="EMBL/GenBank/DDBJ databases">
        <title>Plant Genome Project.</title>
        <authorList>
            <person name="Zhang R.-G."/>
        </authorList>
    </citation>
    <scope>NUCLEOTIDE SEQUENCE [LARGE SCALE GENOMIC DNA]</scope>
    <source>
        <tissue evidence="2">Rhizome</tissue>
    </source>
</reference>
<comment type="caution">
    <text evidence="2">The sequence shown here is derived from an EMBL/GenBank/DDBJ whole genome shotgun (WGS) entry which is preliminary data.</text>
</comment>
<organism evidence="2 3">
    <name type="scientific">Zingiber officinale</name>
    <name type="common">Ginger</name>
    <name type="synonym">Amomum zingiber</name>
    <dbReference type="NCBI Taxonomy" id="94328"/>
    <lineage>
        <taxon>Eukaryota</taxon>
        <taxon>Viridiplantae</taxon>
        <taxon>Streptophyta</taxon>
        <taxon>Embryophyta</taxon>
        <taxon>Tracheophyta</taxon>
        <taxon>Spermatophyta</taxon>
        <taxon>Magnoliopsida</taxon>
        <taxon>Liliopsida</taxon>
        <taxon>Zingiberales</taxon>
        <taxon>Zingiberaceae</taxon>
        <taxon>Zingiber</taxon>
    </lineage>
</organism>
<evidence type="ECO:0000313" key="3">
    <source>
        <dbReference type="Proteomes" id="UP000734854"/>
    </source>
</evidence>
<name>A0A8J5KGZ1_ZINOF</name>
<feature type="region of interest" description="Disordered" evidence="1">
    <location>
        <begin position="58"/>
        <end position="89"/>
    </location>
</feature>
<feature type="region of interest" description="Disordered" evidence="1">
    <location>
        <begin position="106"/>
        <end position="170"/>
    </location>
</feature>
<protein>
    <submittedName>
        <fullName evidence="2">Uncharacterized protein</fullName>
    </submittedName>
</protein>
<gene>
    <name evidence="2" type="ORF">ZIOFF_057525</name>
</gene>